<dbReference type="InParanoid" id="L7JUK0"/>
<name>L7JUK0_TRAHO</name>
<sequence>MPVETNLVYLLESSKYFDFDFLPEISTLLNLQLIKEGNIYTLSSQVFVIDIYDNTVTVLFVDEKWNERFAYLKQYFESCLRKRDFLLFFVLLRHFLRHEDPAKTYLLHNEYEYVRRVNAITLYRSRCGKNILFKHGLYFCECVFYSSTQITSLEHALDVNIFVHDDIVVPRNDCFEIKGNSFFYKGERDKKMSFLLKKGFMVEEIFDFFNIER</sequence>
<dbReference type="Proteomes" id="UP000011185">
    <property type="component" value="Unassembled WGS sequence"/>
</dbReference>
<organism evidence="1 2">
    <name type="scientific">Trachipleistophora hominis</name>
    <name type="common">Microsporidian parasite</name>
    <dbReference type="NCBI Taxonomy" id="72359"/>
    <lineage>
        <taxon>Eukaryota</taxon>
        <taxon>Fungi</taxon>
        <taxon>Fungi incertae sedis</taxon>
        <taxon>Microsporidia</taxon>
        <taxon>Pleistophoridae</taxon>
        <taxon>Trachipleistophora</taxon>
    </lineage>
</organism>
<gene>
    <name evidence="1" type="ORF">THOM_2037</name>
</gene>
<dbReference type="OMA" id="WNERFAY"/>
<reference evidence="1 2" key="1">
    <citation type="journal article" date="2012" name="PLoS Pathog.">
        <title>The genome of the obligate intracellular parasite Trachipleistophora hominis: new insights into microsporidian genome dynamics and reductive evolution.</title>
        <authorList>
            <person name="Heinz E."/>
            <person name="Williams T.A."/>
            <person name="Nakjang S."/>
            <person name="Noel C.J."/>
            <person name="Swan D.C."/>
            <person name="Goldberg A.V."/>
            <person name="Harris S.R."/>
            <person name="Weinmaier T."/>
            <person name="Markert S."/>
            <person name="Becher D."/>
            <person name="Bernhardt J."/>
            <person name="Dagan T."/>
            <person name="Hacker C."/>
            <person name="Lucocq J.M."/>
            <person name="Schweder T."/>
            <person name="Rattei T."/>
            <person name="Hall N."/>
            <person name="Hirt R.P."/>
            <person name="Embley T.M."/>
        </authorList>
    </citation>
    <scope>NUCLEOTIDE SEQUENCE [LARGE SCALE GENOMIC DNA]</scope>
</reference>
<keyword evidence="2" id="KW-1185">Reference proteome</keyword>
<evidence type="ECO:0000313" key="1">
    <source>
        <dbReference type="EMBL" id="ELQ74995.1"/>
    </source>
</evidence>
<dbReference type="AlphaFoldDB" id="L7JUK0"/>
<dbReference type="OrthoDB" id="2190614at2759"/>
<accession>L7JUK0</accession>
<protein>
    <submittedName>
        <fullName evidence="1">Uncharacterized protein</fullName>
    </submittedName>
</protein>
<dbReference type="HOGENOM" id="CLU_1171376_0_0_1"/>
<dbReference type="VEuPathDB" id="MicrosporidiaDB:THOM_2037"/>
<proteinExistence type="predicted"/>
<dbReference type="EMBL" id="JH993998">
    <property type="protein sequence ID" value="ELQ74995.1"/>
    <property type="molecule type" value="Genomic_DNA"/>
</dbReference>
<evidence type="ECO:0000313" key="2">
    <source>
        <dbReference type="Proteomes" id="UP000011185"/>
    </source>
</evidence>